<feature type="domain" description="Glutamine amidotransferase" evidence="1">
    <location>
        <begin position="35"/>
        <end position="194"/>
    </location>
</feature>
<dbReference type="EMBL" id="RJJQ01000011">
    <property type="protein sequence ID" value="RNI21390.1"/>
    <property type="molecule type" value="Genomic_DNA"/>
</dbReference>
<keyword evidence="2" id="KW-0808">Transferase</keyword>
<dbReference type="PANTHER" id="PTHR42695">
    <property type="entry name" value="GLUTAMINE AMIDOTRANSFERASE YLR126C-RELATED"/>
    <property type="match status" value="1"/>
</dbReference>
<evidence type="ECO:0000313" key="2">
    <source>
        <dbReference type="EMBL" id="RNI21390.1"/>
    </source>
</evidence>
<dbReference type="PROSITE" id="PS51273">
    <property type="entry name" value="GATASE_TYPE_1"/>
    <property type="match status" value="1"/>
</dbReference>
<dbReference type="Proteomes" id="UP000271678">
    <property type="component" value="Unassembled WGS sequence"/>
</dbReference>
<sequence length="248" mass="26761">MCLAGPVATKPLTLTIIRNEVDSGPGRLLAWAELAGVTVDLRKADDGDEIPSSATELDALIMLGGGFLPDADDGRPWLAAERALALDCLDAGVPMLGICLGAQLLAHVGGGRVEPDYGTPEKGVTTLTPQPAGANDPLFAAFSAPVVGIESHRDQITRLPEGAPLLMSSMHCRNQSFRLGDVAWATQWHPECSAERVAGWDEDYLRRLGLDPAEVKQTARDHDDELERTWRAFFERFVAVAQARSEPR</sequence>
<dbReference type="PANTHER" id="PTHR42695:SF5">
    <property type="entry name" value="GLUTAMINE AMIDOTRANSFERASE YLR126C-RELATED"/>
    <property type="match status" value="1"/>
</dbReference>
<dbReference type="Gene3D" id="3.40.50.880">
    <property type="match status" value="1"/>
</dbReference>
<dbReference type="GO" id="GO:0016740">
    <property type="term" value="F:transferase activity"/>
    <property type="evidence" value="ECO:0007669"/>
    <property type="project" value="UniProtKB-KW"/>
</dbReference>
<evidence type="ECO:0000313" key="3">
    <source>
        <dbReference type="Proteomes" id="UP000271678"/>
    </source>
</evidence>
<gene>
    <name evidence="2" type="ORF">EFY87_12005</name>
</gene>
<keyword evidence="3" id="KW-1185">Reference proteome</keyword>
<dbReference type="AlphaFoldDB" id="A0A3M9M748"/>
<dbReference type="InterPro" id="IPR044992">
    <property type="entry name" value="ChyE-like"/>
</dbReference>
<evidence type="ECO:0000259" key="1">
    <source>
        <dbReference type="Pfam" id="PF00117"/>
    </source>
</evidence>
<dbReference type="CDD" id="cd01741">
    <property type="entry name" value="GATase1_1"/>
    <property type="match status" value="1"/>
</dbReference>
<comment type="caution">
    <text evidence="2">The sequence shown here is derived from an EMBL/GenBank/DDBJ whole genome shotgun (WGS) entry which is preliminary data.</text>
</comment>
<dbReference type="InterPro" id="IPR029062">
    <property type="entry name" value="Class_I_gatase-like"/>
</dbReference>
<dbReference type="SUPFAM" id="SSF52317">
    <property type="entry name" value="Class I glutamine amidotransferase-like"/>
    <property type="match status" value="1"/>
</dbReference>
<proteinExistence type="predicted"/>
<keyword evidence="2" id="KW-0315">Glutamine amidotransferase</keyword>
<dbReference type="Pfam" id="PF00117">
    <property type="entry name" value="GATase"/>
    <property type="match status" value="1"/>
</dbReference>
<dbReference type="GO" id="GO:0005829">
    <property type="term" value="C:cytosol"/>
    <property type="evidence" value="ECO:0007669"/>
    <property type="project" value="TreeGrafter"/>
</dbReference>
<accession>A0A3M9M748</accession>
<organism evidence="2 3">
    <name type="scientific">Flexivirga caeni</name>
    <dbReference type="NCBI Taxonomy" id="2294115"/>
    <lineage>
        <taxon>Bacteria</taxon>
        <taxon>Bacillati</taxon>
        <taxon>Actinomycetota</taxon>
        <taxon>Actinomycetes</taxon>
        <taxon>Micrococcales</taxon>
        <taxon>Dermacoccaceae</taxon>
        <taxon>Flexivirga</taxon>
    </lineage>
</organism>
<reference evidence="2 3" key="1">
    <citation type="submission" date="2018-11" db="EMBL/GenBank/DDBJ databases">
        <title>Draft genome of Simplicispira Flexivirga sp. BO-16.</title>
        <authorList>
            <person name="Im W.T."/>
        </authorList>
    </citation>
    <scope>NUCLEOTIDE SEQUENCE [LARGE SCALE GENOMIC DNA]</scope>
    <source>
        <strain evidence="2 3">BO-16</strain>
    </source>
</reference>
<dbReference type="InterPro" id="IPR017926">
    <property type="entry name" value="GATASE"/>
</dbReference>
<name>A0A3M9M748_9MICO</name>
<protein>
    <submittedName>
        <fullName evidence="2">Type 1 glutamine amidotransferase</fullName>
    </submittedName>
</protein>